<dbReference type="HAMAP" id="MF_00771">
    <property type="entry name" value="UPF0310"/>
    <property type="match status" value="1"/>
</dbReference>
<organism evidence="3 4">
    <name type="scientific">Microvirga terrestris</name>
    <dbReference type="NCBI Taxonomy" id="2791024"/>
    <lineage>
        <taxon>Bacteria</taxon>
        <taxon>Pseudomonadati</taxon>
        <taxon>Pseudomonadota</taxon>
        <taxon>Alphaproteobacteria</taxon>
        <taxon>Hyphomicrobiales</taxon>
        <taxon>Methylobacteriaceae</taxon>
        <taxon>Microvirga</taxon>
    </lineage>
</organism>
<dbReference type="InterPro" id="IPR015947">
    <property type="entry name" value="PUA-like_sf"/>
</dbReference>
<dbReference type="Pfam" id="PF01878">
    <property type="entry name" value="EVE"/>
    <property type="match status" value="1"/>
</dbReference>
<comment type="similarity">
    <text evidence="1">Belongs to the UPF0310 family.</text>
</comment>
<dbReference type="RefSeq" id="WP_196262465.1">
    <property type="nucleotide sequence ID" value="NZ_JADQDN010000001.1"/>
</dbReference>
<name>A0ABS0HNY3_9HYPH</name>
<feature type="domain" description="EVE" evidence="2">
    <location>
        <begin position="5"/>
        <end position="133"/>
    </location>
</feature>
<dbReference type="Gene3D" id="3.10.590.10">
    <property type="entry name" value="ph1033 like domains"/>
    <property type="match status" value="1"/>
</dbReference>
<dbReference type="EMBL" id="JADQDN010000001">
    <property type="protein sequence ID" value="MBF9195099.1"/>
    <property type="molecule type" value="Genomic_DNA"/>
</dbReference>
<keyword evidence="4" id="KW-1185">Reference proteome</keyword>
<reference evidence="3 4" key="1">
    <citation type="submission" date="2020-11" db="EMBL/GenBank/DDBJ databases">
        <authorList>
            <person name="Kim M.K."/>
        </authorList>
    </citation>
    <scope>NUCLEOTIDE SEQUENCE [LARGE SCALE GENOMIC DNA]</scope>
    <source>
        <strain evidence="3 4">BT290</strain>
    </source>
</reference>
<evidence type="ECO:0000313" key="3">
    <source>
        <dbReference type="EMBL" id="MBF9195099.1"/>
    </source>
</evidence>
<protein>
    <recommendedName>
        <fullName evidence="1">UPF0310 protein I2H36_03550</fullName>
    </recommendedName>
</protein>
<evidence type="ECO:0000256" key="1">
    <source>
        <dbReference type="HAMAP-Rule" id="MF_00771"/>
    </source>
</evidence>
<dbReference type="InterPro" id="IPR022996">
    <property type="entry name" value="UPF0310"/>
</dbReference>
<sequence>MTGSWIAVASAEHVRRGRAGGFMQVCHGKAAPLRRIRPGDRVIYYSPTITFGGKDKCQSFTAFGFVKPEGPYQFDMGGGFVPFRRDVTWLESTETPIRALLDRLDFTAGQRNWGYQFRYGLFPISDHDGDLIAGAMGARVSAI</sequence>
<evidence type="ECO:0000259" key="2">
    <source>
        <dbReference type="Pfam" id="PF01878"/>
    </source>
</evidence>
<dbReference type="InterPro" id="IPR002740">
    <property type="entry name" value="EVE_domain"/>
</dbReference>
<dbReference type="NCBIfam" id="NF002616">
    <property type="entry name" value="PRK02268.1-2"/>
    <property type="match status" value="1"/>
</dbReference>
<dbReference type="Proteomes" id="UP000611708">
    <property type="component" value="Unassembled WGS sequence"/>
</dbReference>
<dbReference type="CDD" id="cd21132">
    <property type="entry name" value="EVE-like"/>
    <property type="match status" value="1"/>
</dbReference>
<dbReference type="SUPFAM" id="SSF88697">
    <property type="entry name" value="PUA domain-like"/>
    <property type="match status" value="1"/>
</dbReference>
<comment type="caution">
    <text evidence="3">The sequence shown here is derived from an EMBL/GenBank/DDBJ whole genome shotgun (WGS) entry which is preliminary data.</text>
</comment>
<evidence type="ECO:0000313" key="4">
    <source>
        <dbReference type="Proteomes" id="UP000611708"/>
    </source>
</evidence>
<gene>
    <name evidence="3" type="ORF">I2H36_03550</name>
</gene>
<accession>A0ABS0HNY3</accession>
<proteinExistence type="inferred from homology"/>